<evidence type="ECO:0000256" key="2">
    <source>
        <dbReference type="ARBA" id="ARBA00023157"/>
    </source>
</evidence>
<accession>A0A7M5WXZ7</accession>
<evidence type="ECO:0000313" key="5">
    <source>
        <dbReference type="Proteomes" id="UP000594262"/>
    </source>
</evidence>
<dbReference type="InterPro" id="IPR052065">
    <property type="entry name" value="Compl_asym_regulator"/>
</dbReference>
<feature type="signal peptide" evidence="3">
    <location>
        <begin position="1"/>
        <end position="16"/>
    </location>
</feature>
<evidence type="ECO:0000256" key="1">
    <source>
        <dbReference type="ARBA" id="ARBA00022737"/>
    </source>
</evidence>
<dbReference type="InterPro" id="IPR000884">
    <property type="entry name" value="TSP1_rpt"/>
</dbReference>
<protein>
    <submittedName>
        <fullName evidence="4">Uncharacterized protein</fullName>
    </submittedName>
</protein>
<dbReference type="Proteomes" id="UP000594262">
    <property type="component" value="Unplaced"/>
</dbReference>
<dbReference type="Gene3D" id="2.20.100.10">
    <property type="entry name" value="Thrombospondin type-1 (TSP1) repeat"/>
    <property type="match status" value="2"/>
</dbReference>
<dbReference type="Pfam" id="PF00090">
    <property type="entry name" value="TSP_1"/>
    <property type="match status" value="2"/>
</dbReference>
<name>A0A7M5WXZ7_9CNID</name>
<dbReference type="SUPFAM" id="SSF82895">
    <property type="entry name" value="TSP-1 type 1 repeat"/>
    <property type="match status" value="2"/>
</dbReference>
<sequence length="315" mass="34147">MEKLVAFLSLLSLVAASGSQLGPSQACDCRKVDGGLTEWTQFTPCSTSCGPGTKERVRFCAAPYPQYGGKDCSGALRECTQCEVKPCPVDGGWSSWKPGACSKTCGGGKRIELRSCTNPAPAHCGRRCQGLYTRTADCNTHKCPEFGPYKCGNCERDGSGACKKICRRQCFYQWKVVDNSMCSGQSAEVRPCDQSHCPTTTQATTTRAIYGFCQDCQARALEMAKTMTDPYQMANFVGLACRDNEVQANLRAICDDNKNKQTKNGGLPANGWWWIHCSVDGPWCKPCATRGLVFNSKCDACELTHDGPCTGPHSG</sequence>
<evidence type="ECO:0000256" key="3">
    <source>
        <dbReference type="SAM" id="SignalP"/>
    </source>
</evidence>
<feature type="chain" id="PRO_5029526816" evidence="3">
    <location>
        <begin position="17"/>
        <end position="315"/>
    </location>
</feature>
<reference evidence="4" key="1">
    <citation type="submission" date="2021-01" db="UniProtKB">
        <authorList>
            <consortium name="EnsemblMetazoa"/>
        </authorList>
    </citation>
    <scope>IDENTIFICATION</scope>
</reference>
<dbReference type="RefSeq" id="XP_066916683.1">
    <property type="nucleotide sequence ID" value="XM_067060582.1"/>
</dbReference>
<organism evidence="4 5">
    <name type="scientific">Clytia hemisphaerica</name>
    <dbReference type="NCBI Taxonomy" id="252671"/>
    <lineage>
        <taxon>Eukaryota</taxon>
        <taxon>Metazoa</taxon>
        <taxon>Cnidaria</taxon>
        <taxon>Hydrozoa</taxon>
        <taxon>Hydroidolina</taxon>
        <taxon>Leptothecata</taxon>
        <taxon>Obeliida</taxon>
        <taxon>Clytiidae</taxon>
        <taxon>Clytia</taxon>
    </lineage>
</organism>
<keyword evidence="3" id="KW-0732">Signal</keyword>
<dbReference type="GeneID" id="136803859"/>
<dbReference type="FunFam" id="2.20.100.10:FF:000001">
    <property type="entry name" value="semaphorin-5A isoform X1"/>
    <property type="match status" value="2"/>
</dbReference>
<dbReference type="InterPro" id="IPR036383">
    <property type="entry name" value="TSP1_rpt_sf"/>
</dbReference>
<dbReference type="PANTHER" id="PTHR22906:SF21">
    <property type="entry name" value="SEMA DOMAIN-CONTAINING PROTEIN"/>
    <property type="match status" value="1"/>
</dbReference>
<dbReference type="SMART" id="SM00209">
    <property type="entry name" value="TSP1"/>
    <property type="match status" value="2"/>
</dbReference>
<dbReference type="AlphaFoldDB" id="A0A7M5WXZ7"/>
<keyword evidence="5" id="KW-1185">Reference proteome</keyword>
<dbReference type="EnsemblMetazoa" id="CLYHEMT014889.1">
    <property type="protein sequence ID" value="CLYHEMP014889.1"/>
    <property type="gene ID" value="CLYHEMG014889"/>
</dbReference>
<evidence type="ECO:0000313" key="4">
    <source>
        <dbReference type="EnsemblMetazoa" id="CLYHEMP014889.1"/>
    </source>
</evidence>
<keyword evidence="1" id="KW-0677">Repeat</keyword>
<dbReference type="PANTHER" id="PTHR22906">
    <property type="entry name" value="PROPERDIN"/>
    <property type="match status" value="1"/>
</dbReference>
<dbReference type="PROSITE" id="PS50092">
    <property type="entry name" value="TSP1"/>
    <property type="match status" value="2"/>
</dbReference>
<proteinExistence type="predicted"/>
<keyword evidence="2" id="KW-1015">Disulfide bond</keyword>
<dbReference type="OrthoDB" id="5945011at2759"/>